<dbReference type="PROSITE" id="PS50206">
    <property type="entry name" value="RHODANESE_3"/>
    <property type="match status" value="1"/>
</dbReference>
<protein>
    <recommendedName>
        <fullName evidence="1">Rhodanese domain-containing protein</fullName>
    </recommendedName>
</protein>
<dbReference type="SMART" id="SM00450">
    <property type="entry name" value="RHOD"/>
    <property type="match status" value="1"/>
</dbReference>
<dbReference type="PANTHER" id="PTHR43629:SF2">
    <property type="entry name" value="RHODANESE-LIKE_PPIC DOMAIN-CONTAINING PROTEIN 12, CHLOROPLASTIC"/>
    <property type="match status" value="1"/>
</dbReference>
<dbReference type="Proteomes" id="UP000001422">
    <property type="component" value="Chromosome"/>
</dbReference>
<dbReference type="InterPro" id="IPR036873">
    <property type="entry name" value="Rhodanese-like_dom_sf"/>
</dbReference>
<dbReference type="Pfam" id="PF00581">
    <property type="entry name" value="Rhodanese"/>
    <property type="match status" value="1"/>
</dbReference>
<dbReference type="Gene3D" id="3.40.250.10">
    <property type="entry name" value="Rhodanese-like domain"/>
    <property type="match status" value="1"/>
</dbReference>
<dbReference type="AlphaFoldDB" id="Q7U3Z8"/>
<keyword evidence="3" id="KW-1185">Reference proteome</keyword>
<organism evidence="2 3">
    <name type="scientific">Parasynechococcus marenigrum (strain WH8102)</name>
    <dbReference type="NCBI Taxonomy" id="84588"/>
    <lineage>
        <taxon>Bacteria</taxon>
        <taxon>Bacillati</taxon>
        <taxon>Cyanobacteriota</taxon>
        <taxon>Cyanophyceae</taxon>
        <taxon>Synechococcales</taxon>
        <taxon>Prochlorococcaceae</taxon>
        <taxon>Parasynechococcus</taxon>
        <taxon>Parasynechococcus marenigrum</taxon>
    </lineage>
</organism>
<name>Q7U3Z8_PARMW</name>
<dbReference type="RefSeq" id="WP_011129131.1">
    <property type="nucleotide sequence ID" value="NC_005070.1"/>
</dbReference>
<dbReference type="InterPro" id="IPR052204">
    <property type="entry name" value="PpiC/parvulin_rotamase"/>
</dbReference>
<dbReference type="STRING" id="84588.SYNW2278"/>
<dbReference type="EMBL" id="BX569695">
    <property type="protein sequence ID" value="CAE08793.1"/>
    <property type="molecule type" value="Genomic_DNA"/>
</dbReference>
<evidence type="ECO:0000313" key="3">
    <source>
        <dbReference type="Proteomes" id="UP000001422"/>
    </source>
</evidence>
<accession>Q7U3Z8</accession>
<sequence>MEALTPRPIQARDLQSWLQDDRPDPLLVDVREDAELDLARFPADVLHWPLSRSDAWLESVPQQMADGRPVVVICHAGVRSLHLGLWLLQQMPELEVWNLEGGIDAWSVHVDSSVPRY</sequence>
<dbReference type="PANTHER" id="PTHR43629">
    <property type="entry name" value="PEPTIDYL-PROLYL CIS-TRANS ISOMERASE"/>
    <property type="match status" value="1"/>
</dbReference>
<feature type="domain" description="Rhodanese" evidence="1">
    <location>
        <begin position="21"/>
        <end position="115"/>
    </location>
</feature>
<proteinExistence type="predicted"/>
<gene>
    <name evidence="2" type="ordered locus">SYNW2278</name>
</gene>
<evidence type="ECO:0000313" key="2">
    <source>
        <dbReference type="EMBL" id="CAE08793.1"/>
    </source>
</evidence>
<dbReference type="eggNOG" id="COG0607">
    <property type="taxonomic scope" value="Bacteria"/>
</dbReference>
<dbReference type="HOGENOM" id="CLU_089574_13_3_3"/>
<reference evidence="2 3" key="1">
    <citation type="journal article" date="2003" name="Nature">
        <title>The genome of a motile marine Synechococcus.</title>
        <authorList>
            <person name="Palenik B."/>
            <person name="Brahamsha B."/>
            <person name="Larimer F."/>
            <person name="Land M."/>
            <person name="Hauser L."/>
            <person name="Chain P."/>
            <person name="Lamerdin J."/>
            <person name="Regala W."/>
            <person name="Allen E.A."/>
            <person name="McCarren J."/>
            <person name="Paulsen I."/>
            <person name="Dufresne A."/>
            <person name="Partensky F."/>
            <person name="Webb E."/>
            <person name="Waterbury J."/>
        </authorList>
    </citation>
    <scope>NUCLEOTIDE SEQUENCE [LARGE SCALE GENOMIC DNA]</scope>
    <source>
        <strain evidence="2 3">WH8102</strain>
    </source>
</reference>
<dbReference type="KEGG" id="syw:SYNW2278"/>
<dbReference type="InterPro" id="IPR001763">
    <property type="entry name" value="Rhodanese-like_dom"/>
</dbReference>
<evidence type="ECO:0000259" key="1">
    <source>
        <dbReference type="PROSITE" id="PS50206"/>
    </source>
</evidence>
<dbReference type="SUPFAM" id="SSF52821">
    <property type="entry name" value="Rhodanese/Cell cycle control phosphatase"/>
    <property type="match status" value="1"/>
</dbReference>